<dbReference type="InterPro" id="IPR036457">
    <property type="entry name" value="PPM-type-like_dom_sf"/>
</dbReference>
<evidence type="ECO:0000259" key="4">
    <source>
        <dbReference type="PROSITE" id="PS50924"/>
    </source>
</evidence>
<dbReference type="Pfam" id="PF07228">
    <property type="entry name" value="SpoIIE"/>
    <property type="match status" value="1"/>
</dbReference>
<accession>A0A2W1JIF7</accession>
<dbReference type="Proteomes" id="UP000248857">
    <property type="component" value="Unassembled WGS sequence"/>
</dbReference>
<dbReference type="AlphaFoldDB" id="A0A2W1JIF7"/>
<dbReference type="SUPFAM" id="SSF81606">
    <property type="entry name" value="PP2C-like"/>
    <property type="match status" value="1"/>
</dbReference>
<dbReference type="Gene3D" id="3.60.40.10">
    <property type="entry name" value="PPM-type phosphatase domain"/>
    <property type="match status" value="1"/>
</dbReference>
<dbReference type="PANTHER" id="PTHR43156">
    <property type="entry name" value="STAGE II SPORULATION PROTEIN E-RELATED"/>
    <property type="match status" value="1"/>
</dbReference>
<feature type="transmembrane region" description="Helical" evidence="2">
    <location>
        <begin position="44"/>
        <end position="67"/>
    </location>
</feature>
<keyword evidence="3" id="KW-0175">Coiled coil</keyword>
<comment type="caution">
    <text evidence="5">The sequence shown here is derived from an EMBL/GenBank/DDBJ whole genome shotgun (WGS) entry which is preliminary data.</text>
</comment>
<proteinExistence type="predicted"/>
<dbReference type="InterPro" id="IPR005330">
    <property type="entry name" value="MHYT_dom"/>
</dbReference>
<evidence type="ECO:0000256" key="3">
    <source>
        <dbReference type="SAM" id="Coils"/>
    </source>
</evidence>
<feature type="transmembrane region" description="Helical" evidence="2">
    <location>
        <begin position="140"/>
        <end position="162"/>
    </location>
</feature>
<dbReference type="SMART" id="SM00331">
    <property type="entry name" value="PP2C_SIG"/>
    <property type="match status" value="1"/>
</dbReference>
<dbReference type="EMBL" id="PQWO01000018">
    <property type="protein sequence ID" value="PZD71325.1"/>
    <property type="molecule type" value="Genomic_DNA"/>
</dbReference>
<sequence>MITLIGEYSWPLVLFSFVIALLASYTTLELTGRITSEEDNQIRPGWLLGGSVTMGTGIWSMHFVAMLAYRLPIPMSYDLLTVVVSWLAAIIASGIAFYSLHRGFANWLALIVPGVLMGGGIGTMHYIGMAAMRVPAQMHYNPWIVALSVVIAVLASSTALLIASYVQKRNDQEILKLGGALLMGAAICGLHYTGMEAVRFIRVEDASVSMLALNNTTLAYTIGVVTLVILGVALITSLSDQKKQLFTAIKTLEHTQIRLQKSEKATLQFAEKLKETNLTLEDKVSERTSQLAQANKSINTLNQRLQSENQRMETELDLLRQMQQMILPKPQELKAIEELDIAGFMESADEVGGDYYDVLDHDGVVTIGIGDVTGHGLESGILMVMTQAAIRTLKEVREMNPVQFLETLNRTIYQNVQRMDSTKNLTLSVLTYADKKLSISGQHEEVIVMRSDGNIERIDTIDLGFPIGIVDEIGEFISHASVQLNRGDGIVLYTDGITEASDIDNRLYGPDQLCKVVCQNWHHPVDDIKQAVINDVRRHIGTQKVFDDITLVVIKQR</sequence>
<dbReference type="InterPro" id="IPR001932">
    <property type="entry name" value="PPM-type_phosphatase-like_dom"/>
</dbReference>
<keyword evidence="2" id="KW-0812">Transmembrane</keyword>
<evidence type="ECO:0000256" key="2">
    <source>
        <dbReference type="PROSITE-ProRule" id="PRU00244"/>
    </source>
</evidence>
<dbReference type="GO" id="GO:0016020">
    <property type="term" value="C:membrane"/>
    <property type="evidence" value="ECO:0007669"/>
    <property type="project" value="UniProtKB-UniRule"/>
</dbReference>
<dbReference type="PANTHER" id="PTHR43156:SF2">
    <property type="entry name" value="STAGE II SPORULATION PROTEIN E"/>
    <property type="match status" value="1"/>
</dbReference>
<feature type="transmembrane region" description="Helical" evidence="2">
    <location>
        <begin position="174"/>
        <end position="192"/>
    </location>
</feature>
<organism evidence="5 6">
    <name type="scientific">Acaryochloris thomasi RCC1774</name>
    <dbReference type="NCBI Taxonomy" id="1764569"/>
    <lineage>
        <taxon>Bacteria</taxon>
        <taxon>Bacillati</taxon>
        <taxon>Cyanobacteriota</taxon>
        <taxon>Cyanophyceae</taxon>
        <taxon>Acaryochloridales</taxon>
        <taxon>Acaryochloridaceae</taxon>
        <taxon>Acaryochloris</taxon>
        <taxon>Acaryochloris thomasi</taxon>
    </lineage>
</organism>
<dbReference type="RefSeq" id="WP_110988113.1">
    <property type="nucleotide sequence ID" value="NZ_CAWNWM010000018.1"/>
</dbReference>
<feature type="transmembrane region" description="Helical" evidence="2">
    <location>
        <begin position="79"/>
        <end position="100"/>
    </location>
</feature>
<evidence type="ECO:0000313" key="6">
    <source>
        <dbReference type="Proteomes" id="UP000248857"/>
    </source>
</evidence>
<name>A0A2W1JIF7_9CYAN</name>
<dbReference type="GO" id="GO:0016791">
    <property type="term" value="F:phosphatase activity"/>
    <property type="evidence" value="ECO:0007669"/>
    <property type="project" value="TreeGrafter"/>
</dbReference>
<feature type="transmembrane region" description="Helical" evidence="2">
    <location>
        <begin position="12"/>
        <end position="32"/>
    </location>
</feature>
<gene>
    <name evidence="5" type="ORF">C1752_06604</name>
</gene>
<dbReference type="Pfam" id="PF03707">
    <property type="entry name" value="MHYT"/>
    <property type="match status" value="3"/>
</dbReference>
<feature type="transmembrane region" description="Helical" evidence="2">
    <location>
        <begin position="218"/>
        <end position="238"/>
    </location>
</feature>
<feature type="domain" description="MHYT" evidence="4">
    <location>
        <begin position="8"/>
        <end position="201"/>
    </location>
</feature>
<keyword evidence="1" id="KW-0378">Hydrolase</keyword>
<keyword evidence="6" id="KW-1185">Reference proteome</keyword>
<keyword evidence="2" id="KW-0472">Membrane</keyword>
<dbReference type="InterPro" id="IPR052016">
    <property type="entry name" value="Bact_Sigma-Reg"/>
</dbReference>
<reference evidence="5 6" key="1">
    <citation type="journal article" date="2018" name="Sci. Rep.">
        <title>A novel species of the marine cyanobacterium Acaryochloris with a unique pigment content and lifestyle.</title>
        <authorList>
            <person name="Partensky F."/>
            <person name="Six C."/>
            <person name="Ratin M."/>
            <person name="Garczarek L."/>
            <person name="Vaulot D."/>
            <person name="Probert I."/>
            <person name="Calteau A."/>
            <person name="Gourvil P."/>
            <person name="Marie D."/>
            <person name="Grebert T."/>
            <person name="Bouchier C."/>
            <person name="Le Panse S."/>
            <person name="Gachenot M."/>
            <person name="Rodriguez F."/>
            <person name="Garrido J.L."/>
        </authorList>
    </citation>
    <scope>NUCLEOTIDE SEQUENCE [LARGE SCALE GENOMIC DNA]</scope>
    <source>
        <strain evidence="5 6">RCC1774</strain>
    </source>
</reference>
<dbReference type="PROSITE" id="PS50924">
    <property type="entry name" value="MHYT"/>
    <property type="match status" value="1"/>
</dbReference>
<dbReference type="OrthoDB" id="9802500at2"/>
<evidence type="ECO:0000313" key="5">
    <source>
        <dbReference type="EMBL" id="PZD71325.1"/>
    </source>
</evidence>
<feature type="coiled-coil region" evidence="3">
    <location>
        <begin position="291"/>
        <end position="322"/>
    </location>
</feature>
<evidence type="ECO:0000256" key="1">
    <source>
        <dbReference type="ARBA" id="ARBA00022801"/>
    </source>
</evidence>
<protein>
    <submittedName>
        <fullName evidence="5">Putative signaling protein</fullName>
    </submittedName>
</protein>
<keyword evidence="2" id="KW-1133">Transmembrane helix</keyword>
<feature type="transmembrane region" description="Helical" evidence="2">
    <location>
        <begin position="107"/>
        <end position="128"/>
    </location>
</feature>